<evidence type="ECO:0000313" key="3">
    <source>
        <dbReference type="Ensembl" id="ENSPTEP00000002639.1"/>
    </source>
</evidence>
<feature type="compositionally biased region" description="Basic residues" evidence="1">
    <location>
        <begin position="84"/>
        <end position="106"/>
    </location>
</feature>
<protein>
    <recommendedName>
        <fullName evidence="2">Ubiquitin-like domain-containing protein</fullName>
    </recommendedName>
</protein>
<evidence type="ECO:0000259" key="2">
    <source>
        <dbReference type="PROSITE" id="PS50053"/>
    </source>
</evidence>
<feature type="compositionally biased region" description="Polar residues" evidence="1">
    <location>
        <begin position="21"/>
        <end position="34"/>
    </location>
</feature>
<dbReference type="PRINTS" id="PR00348">
    <property type="entry name" value="UBIQUITIN"/>
</dbReference>
<keyword evidence="4" id="KW-1185">Reference proteome</keyword>
<dbReference type="InterPro" id="IPR019956">
    <property type="entry name" value="Ubiquitin_dom"/>
</dbReference>
<dbReference type="InterPro" id="IPR050158">
    <property type="entry name" value="Ubiquitin_ubiquitin-like"/>
</dbReference>
<organism evidence="3 4">
    <name type="scientific">Piliocolobus tephrosceles</name>
    <name type="common">Ugandan red Colobus</name>
    <dbReference type="NCBI Taxonomy" id="591936"/>
    <lineage>
        <taxon>Eukaryota</taxon>
        <taxon>Metazoa</taxon>
        <taxon>Chordata</taxon>
        <taxon>Craniata</taxon>
        <taxon>Vertebrata</taxon>
        <taxon>Euteleostomi</taxon>
        <taxon>Mammalia</taxon>
        <taxon>Eutheria</taxon>
        <taxon>Euarchontoglires</taxon>
        <taxon>Primates</taxon>
        <taxon>Haplorrhini</taxon>
        <taxon>Catarrhini</taxon>
        <taxon>Cercopithecidae</taxon>
        <taxon>Colobinae</taxon>
        <taxon>Piliocolobus</taxon>
    </lineage>
</organism>
<dbReference type="Pfam" id="PF00240">
    <property type="entry name" value="ubiquitin"/>
    <property type="match status" value="2"/>
</dbReference>
<feature type="region of interest" description="Disordered" evidence="1">
    <location>
        <begin position="14"/>
        <end position="34"/>
    </location>
</feature>
<dbReference type="Proteomes" id="UP000694416">
    <property type="component" value="Unplaced"/>
</dbReference>
<dbReference type="SMART" id="SM00213">
    <property type="entry name" value="UBQ"/>
    <property type="match status" value="2"/>
</dbReference>
<feature type="domain" description="Ubiquitin-like" evidence="2">
    <location>
        <begin position="36"/>
        <end position="84"/>
    </location>
</feature>
<evidence type="ECO:0000256" key="1">
    <source>
        <dbReference type="SAM" id="MobiDB-lite"/>
    </source>
</evidence>
<dbReference type="Gene3D" id="3.10.20.90">
    <property type="entry name" value="Phosphatidylinositol 3-kinase Catalytic Subunit, Chain A, domain 1"/>
    <property type="match status" value="2"/>
</dbReference>
<accession>A0A8C9GDB3</accession>
<dbReference type="Ensembl" id="ENSPTET00000004112.1">
    <property type="protein sequence ID" value="ENSPTEP00000002639.1"/>
    <property type="gene ID" value="ENSPTEG00000003125.1"/>
</dbReference>
<proteinExistence type="predicted"/>
<dbReference type="PANTHER" id="PTHR10666">
    <property type="entry name" value="UBIQUITIN"/>
    <property type="match status" value="1"/>
</dbReference>
<dbReference type="PROSITE" id="PS50053">
    <property type="entry name" value="UBIQUITIN_2"/>
    <property type="match status" value="2"/>
</dbReference>
<sequence>MPVTPALWEAKARRADHLRSGVQNQSGQQGETLSLQKYRNQPGMTAENQRPIFAGKQLEDGRTLSDYNIQQESTLHFVLRLRGAAKKRKKSYPTRKKNKHNRKKFKPVQVKEGIPPGQQRPIFAGKQLEDGRTLSDYNIQQESTLHFVLRLRGAISCENSRSLSLL</sequence>
<reference evidence="3" key="2">
    <citation type="submission" date="2025-09" db="UniProtKB">
        <authorList>
            <consortium name="Ensembl"/>
        </authorList>
    </citation>
    <scope>IDENTIFICATION</scope>
</reference>
<feature type="region of interest" description="Disordered" evidence="1">
    <location>
        <begin position="84"/>
        <end position="122"/>
    </location>
</feature>
<dbReference type="InterPro" id="IPR000626">
    <property type="entry name" value="Ubiquitin-like_dom"/>
</dbReference>
<dbReference type="InterPro" id="IPR029071">
    <property type="entry name" value="Ubiquitin-like_domsf"/>
</dbReference>
<name>A0A8C9GDB3_9PRIM</name>
<evidence type="ECO:0000313" key="4">
    <source>
        <dbReference type="Proteomes" id="UP000694416"/>
    </source>
</evidence>
<dbReference type="SUPFAM" id="SSF54236">
    <property type="entry name" value="Ubiquitin-like"/>
    <property type="match status" value="2"/>
</dbReference>
<dbReference type="AlphaFoldDB" id="A0A8C9GDB3"/>
<reference evidence="3" key="1">
    <citation type="submission" date="2025-08" db="UniProtKB">
        <authorList>
            <consortium name="Ensembl"/>
        </authorList>
    </citation>
    <scope>IDENTIFICATION</scope>
</reference>
<feature type="domain" description="Ubiquitin-like" evidence="2">
    <location>
        <begin position="75"/>
        <end position="154"/>
    </location>
</feature>